<proteinExistence type="inferred from homology"/>
<keyword evidence="7" id="KW-0915">Sodium</keyword>
<evidence type="ECO:0000256" key="7">
    <source>
        <dbReference type="ARBA" id="ARBA00023053"/>
    </source>
</evidence>
<keyword evidence="4 12" id="KW-0894">Sodium channel</keyword>
<evidence type="ECO:0000256" key="11">
    <source>
        <dbReference type="ARBA" id="ARBA00023303"/>
    </source>
</evidence>
<evidence type="ECO:0000256" key="10">
    <source>
        <dbReference type="ARBA" id="ARBA00023201"/>
    </source>
</evidence>
<protein>
    <submittedName>
        <fullName evidence="14">Sodium channel protein Nach</fullName>
    </submittedName>
</protein>
<gene>
    <name evidence="14" type="ORF">FF38_14156</name>
</gene>
<keyword evidence="9 13" id="KW-0472">Membrane</keyword>
<dbReference type="GO" id="GO:0005886">
    <property type="term" value="C:plasma membrane"/>
    <property type="evidence" value="ECO:0007669"/>
    <property type="project" value="TreeGrafter"/>
</dbReference>
<evidence type="ECO:0000256" key="5">
    <source>
        <dbReference type="ARBA" id="ARBA00022692"/>
    </source>
</evidence>
<feature type="transmembrane region" description="Helical" evidence="13">
    <location>
        <begin position="523"/>
        <end position="546"/>
    </location>
</feature>
<keyword evidence="3 12" id="KW-0813">Transport</keyword>
<keyword evidence="10 12" id="KW-0739">Sodium transport</keyword>
<dbReference type="Proteomes" id="UP000037069">
    <property type="component" value="Unassembled WGS sequence"/>
</dbReference>
<comment type="caution">
    <text evidence="14">The sequence shown here is derived from an EMBL/GenBank/DDBJ whole genome shotgun (WGS) entry which is preliminary data.</text>
</comment>
<evidence type="ECO:0000256" key="2">
    <source>
        <dbReference type="ARBA" id="ARBA00007193"/>
    </source>
</evidence>
<keyword evidence="5 12" id="KW-0812">Transmembrane</keyword>
<dbReference type="EMBL" id="JRES01001573">
    <property type="protein sequence ID" value="KNC21895.1"/>
    <property type="molecule type" value="Genomic_DNA"/>
</dbReference>
<reference evidence="14 15" key="1">
    <citation type="journal article" date="2015" name="Nat. Commun.">
        <title>Lucilia cuprina genome unlocks parasitic fly biology to underpin future interventions.</title>
        <authorList>
            <person name="Anstead C.A."/>
            <person name="Korhonen P.K."/>
            <person name="Young N.D."/>
            <person name="Hall R.S."/>
            <person name="Jex A.R."/>
            <person name="Murali S.C."/>
            <person name="Hughes D.S."/>
            <person name="Lee S.F."/>
            <person name="Perry T."/>
            <person name="Stroehlein A.J."/>
            <person name="Ansell B.R."/>
            <person name="Breugelmans B."/>
            <person name="Hofmann A."/>
            <person name="Qu J."/>
            <person name="Dugan S."/>
            <person name="Lee S.L."/>
            <person name="Chao H."/>
            <person name="Dinh H."/>
            <person name="Han Y."/>
            <person name="Doddapaneni H.V."/>
            <person name="Worley K.C."/>
            <person name="Muzny D.M."/>
            <person name="Ioannidis P."/>
            <person name="Waterhouse R.M."/>
            <person name="Zdobnov E.M."/>
            <person name="James P.J."/>
            <person name="Bagnall N.H."/>
            <person name="Kotze A.C."/>
            <person name="Gibbs R.A."/>
            <person name="Richards S."/>
            <person name="Batterham P."/>
            <person name="Gasser R.B."/>
        </authorList>
    </citation>
    <scope>NUCLEOTIDE SEQUENCE [LARGE SCALE GENOMIC DNA]</scope>
    <source>
        <strain evidence="14 15">LS</strain>
        <tissue evidence="14">Full body</tissue>
    </source>
</reference>
<evidence type="ECO:0000256" key="12">
    <source>
        <dbReference type="RuleBase" id="RU000679"/>
    </source>
</evidence>
<keyword evidence="6 13" id="KW-1133">Transmembrane helix</keyword>
<sequence>MKTYPLAYQNQQHQLKQQRKKRKLQQQELQHKYKVGKEETDVALVVGRAAWWIPVLAANNNMRNLTFAEALRDFLQNVSFHCYGKLVETGRRYQERLFWLVFHIAALSTLIIFLLNNRNTGGQLLTTTIYDPLYPIRKVPFPAVSICSINRISNASATRYAEELNRKDPRKRGVNYFYEQIKMLQYNYYVQDDISDYYKALTFQRFLDIYDREDSELFYNTRRRMAKLTPNCSDILVQCRLGGKYINCAEEFKETFTSKGLCCTFNNNKKYSKVRSFRKRYFGENLGLILLLKAPHDDNFYKMFTLDGFIVDIHSPSLYPDHSSGGVEERFVQTGIDTYLAVTPRIFETVSEARFLRPKARNCLFNDEIPHLYGNEYTFNTCVTLCRIRSIFILCGCMLFPTPYENLTNPIDTVFCSLQHKECLMRYDFKWYNVITQRQNIRGLEREMEDALYCPDCLPSCTETKYSVQVMGLPLNEYNMKSFPEYKKNYSDLALVRIFFGETSAIYFKRVLVDSWFEIFSHVGNICGIIAGFSLIGICEVLFFCIQQLCRAYKNEAQLDGNRRFTRDQPLMILP</sequence>
<comment type="subcellular location">
    <subcellularLocation>
        <location evidence="1">Membrane</location>
        <topology evidence="1">Multi-pass membrane protein</topology>
    </subcellularLocation>
</comment>
<dbReference type="InterPro" id="IPR001873">
    <property type="entry name" value="ENaC"/>
</dbReference>
<feature type="transmembrane region" description="Helical" evidence="13">
    <location>
        <begin position="97"/>
        <end position="115"/>
    </location>
</feature>
<organism evidence="14 15">
    <name type="scientific">Lucilia cuprina</name>
    <name type="common">Green bottle fly</name>
    <name type="synonym">Australian sheep blowfly</name>
    <dbReference type="NCBI Taxonomy" id="7375"/>
    <lineage>
        <taxon>Eukaryota</taxon>
        <taxon>Metazoa</taxon>
        <taxon>Ecdysozoa</taxon>
        <taxon>Arthropoda</taxon>
        <taxon>Hexapoda</taxon>
        <taxon>Insecta</taxon>
        <taxon>Pterygota</taxon>
        <taxon>Neoptera</taxon>
        <taxon>Endopterygota</taxon>
        <taxon>Diptera</taxon>
        <taxon>Brachycera</taxon>
        <taxon>Muscomorpha</taxon>
        <taxon>Oestroidea</taxon>
        <taxon>Calliphoridae</taxon>
        <taxon>Luciliinae</taxon>
        <taxon>Lucilia</taxon>
    </lineage>
</organism>
<dbReference type="OMA" id="NLSFHCY"/>
<accession>A0A0L0BPA3</accession>
<evidence type="ECO:0000256" key="6">
    <source>
        <dbReference type="ARBA" id="ARBA00022989"/>
    </source>
</evidence>
<dbReference type="OrthoDB" id="6436100at2759"/>
<keyword evidence="8 12" id="KW-0406">Ion transport</keyword>
<dbReference type="PANTHER" id="PTHR11690">
    <property type="entry name" value="AMILORIDE-SENSITIVE SODIUM CHANNEL-RELATED"/>
    <property type="match status" value="1"/>
</dbReference>
<evidence type="ECO:0000256" key="1">
    <source>
        <dbReference type="ARBA" id="ARBA00004141"/>
    </source>
</evidence>
<evidence type="ECO:0000256" key="4">
    <source>
        <dbReference type="ARBA" id="ARBA00022461"/>
    </source>
</evidence>
<comment type="similarity">
    <text evidence="2 12">Belongs to the amiloride-sensitive sodium channel (TC 1.A.6) family.</text>
</comment>
<keyword evidence="15" id="KW-1185">Reference proteome</keyword>
<evidence type="ECO:0000256" key="3">
    <source>
        <dbReference type="ARBA" id="ARBA00022448"/>
    </source>
</evidence>
<name>A0A0L0BPA3_LUCCU</name>
<keyword evidence="11 12" id="KW-0407">Ion channel</keyword>
<dbReference type="Gene3D" id="2.60.470.10">
    <property type="entry name" value="Acid-sensing ion channels like domains"/>
    <property type="match status" value="1"/>
</dbReference>
<dbReference type="AlphaFoldDB" id="A0A0L0BPA3"/>
<dbReference type="Pfam" id="PF00858">
    <property type="entry name" value="ASC"/>
    <property type="match status" value="1"/>
</dbReference>
<evidence type="ECO:0000256" key="9">
    <source>
        <dbReference type="ARBA" id="ARBA00023136"/>
    </source>
</evidence>
<evidence type="ECO:0000313" key="14">
    <source>
        <dbReference type="EMBL" id="KNC21895.1"/>
    </source>
</evidence>
<dbReference type="PANTHER" id="PTHR11690:SF253">
    <property type="entry name" value="PICKPOCKET 18-RELATED"/>
    <property type="match status" value="1"/>
</dbReference>
<evidence type="ECO:0000256" key="13">
    <source>
        <dbReference type="SAM" id="Phobius"/>
    </source>
</evidence>
<evidence type="ECO:0000256" key="8">
    <source>
        <dbReference type="ARBA" id="ARBA00023065"/>
    </source>
</evidence>
<dbReference type="GO" id="GO:0015280">
    <property type="term" value="F:ligand-gated sodium channel activity"/>
    <property type="evidence" value="ECO:0007669"/>
    <property type="project" value="TreeGrafter"/>
</dbReference>
<evidence type="ECO:0000313" key="15">
    <source>
        <dbReference type="Proteomes" id="UP000037069"/>
    </source>
</evidence>